<protein>
    <submittedName>
        <fullName evidence="1">Uncharacterized protein</fullName>
    </submittedName>
</protein>
<dbReference type="EMBL" id="PDUG01000002">
    <property type="protein sequence ID" value="PIC49057.1"/>
    <property type="molecule type" value="Genomic_DNA"/>
</dbReference>
<proteinExistence type="predicted"/>
<accession>A0A2G5VBF5</accession>
<evidence type="ECO:0000313" key="2">
    <source>
        <dbReference type="Proteomes" id="UP000230233"/>
    </source>
</evidence>
<reference evidence="2" key="1">
    <citation type="submission" date="2017-10" db="EMBL/GenBank/DDBJ databases">
        <title>Rapid genome shrinkage in a self-fertile nematode reveals novel sperm competition proteins.</title>
        <authorList>
            <person name="Yin D."/>
            <person name="Schwarz E.M."/>
            <person name="Thomas C.G."/>
            <person name="Felde R.L."/>
            <person name="Korf I.F."/>
            <person name="Cutter A.D."/>
            <person name="Schartner C.M."/>
            <person name="Ralston E.J."/>
            <person name="Meyer B.J."/>
            <person name="Haag E.S."/>
        </authorList>
    </citation>
    <scope>NUCLEOTIDE SEQUENCE [LARGE SCALE GENOMIC DNA]</scope>
    <source>
        <strain evidence="2">JU1422</strain>
    </source>
</reference>
<sequence>MYKETDGIWIFHKTYSMANGNTLMNTIADHVQSNDNIGLDDAMTLTMRIFSWNASMAKFQIKSWNQFFQLSDRNVKKFLAIRQRFLMPAVKSVAEYHLVHHSRLGDALKIWLADELPELLEETERTD</sequence>
<dbReference type="Proteomes" id="UP000230233">
    <property type="component" value="Chromosome II"/>
</dbReference>
<evidence type="ECO:0000313" key="1">
    <source>
        <dbReference type="EMBL" id="PIC49057.1"/>
    </source>
</evidence>
<gene>
    <name evidence="1" type="primary">Cnig_chr_II.g7793</name>
    <name evidence="1" type="ORF">B9Z55_007793</name>
</gene>
<name>A0A2G5VBF5_9PELO</name>
<dbReference type="AlphaFoldDB" id="A0A2G5VBF5"/>
<comment type="caution">
    <text evidence="1">The sequence shown here is derived from an EMBL/GenBank/DDBJ whole genome shotgun (WGS) entry which is preliminary data.</text>
</comment>
<organism evidence="1 2">
    <name type="scientific">Caenorhabditis nigoni</name>
    <dbReference type="NCBI Taxonomy" id="1611254"/>
    <lineage>
        <taxon>Eukaryota</taxon>
        <taxon>Metazoa</taxon>
        <taxon>Ecdysozoa</taxon>
        <taxon>Nematoda</taxon>
        <taxon>Chromadorea</taxon>
        <taxon>Rhabditida</taxon>
        <taxon>Rhabditina</taxon>
        <taxon>Rhabditomorpha</taxon>
        <taxon>Rhabditoidea</taxon>
        <taxon>Rhabditidae</taxon>
        <taxon>Peloderinae</taxon>
        <taxon>Caenorhabditis</taxon>
    </lineage>
</organism>
<keyword evidence="2" id="KW-1185">Reference proteome</keyword>